<comment type="function">
    <text evidence="9">Core subunit of the mitochondrial membrane respiratory chain NADH dehydrogenase (Complex I) which catalyzes electron transfer from NADH through the respiratory chain, using ubiquinone as an electron acceptor. Essential for the catalytic activity of complex I.</text>
</comment>
<reference evidence="10" key="1">
    <citation type="journal article" date="2005" name="Proc. R. Soc. B">
        <title>Mitochondrial genomes suggest that hexapods and crustaceans are mutually paraphyletic.</title>
        <authorList>
            <person name="Cook C.E."/>
            <person name="Yue Q."/>
            <person name="Akam M."/>
        </authorList>
    </citation>
    <scope>NUCLEOTIDE SEQUENCE</scope>
</reference>
<dbReference type="GO" id="GO:0030964">
    <property type="term" value="C:NADH dehydrogenase complex"/>
    <property type="evidence" value="ECO:0007669"/>
    <property type="project" value="TreeGrafter"/>
</dbReference>
<gene>
    <name evidence="10" type="primary">ND3</name>
    <name evidence="11" type="synonym">Nad3</name>
</gene>
<dbReference type="GO" id="GO:0031966">
    <property type="term" value="C:mitochondrial membrane"/>
    <property type="evidence" value="ECO:0007669"/>
    <property type="project" value="UniProtKB-SubCell"/>
</dbReference>
<evidence type="ECO:0000256" key="9">
    <source>
        <dbReference type="RuleBase" id="RU003640"/>
    </source>
</evidence>
<keyword evidence="9" id="KW-1278">Translocase</keyword>
<sequence length="117" mass="13216">MLILYLMILLSLIISSALALLAILIGEKSQKDREKLSPYECGFDPLKHARLPFSLRFFLITIIFLVFDVEIALLLPMGLSLKMSDPYFIIISGLILTLILILGIIHEWNQGALSWIS</sequence>
<organism evidence="10">
    <name type="scientific">Parhyale hawaiensis</name>
    <dbReference type="NCBI Taxonomy" id="317513"/>
    <lineage>
        <taxon>Eukaryota</taxon>
        <taxon>Metazoa</taxon>
        <taxon>Ecdysozoa</taxon>
        <taxon>Arthropoda</taxon>
        <taxon>Crustacea</taxon>
        <taxon>Multicrustacea</taxon>
        <taxon>Malacostraca</taxon>
        <taxon>Eumalacostraca</taxon>
        <taxon>Peracarida</taxon>
        <taxon>Amphipoda</taxon>
        <taxon>Senticaudata</taxon>
        <taxon>Talitrida</taxon>
        <taxon>Hyaloidea</taxon>
        <taxon>Hyalidae</taxon>
        <taxon>Parhyale</taxon>
    </lineage>
</organism>
<proteinExistence type="inferred from homology"/>
<evidence type="ECO:0000256" key="4">
    <source>
        <dbReference type="ARBA" id="ARBA00022448"/>
    </source>
</evidence>
<geneLocation type="mitochondrion" evidence="10"/>
<dbReference type="Gene3D" id="1.20.58.1610">
    <property type="entry name" value="NADH:ubiquinone/plastoquinone oxidoreductase, chain 3"/>
    <property type="match status" value="1"/>
</dbReference>
<feature type="transmembrane region" description="Helical" evidence="9">
    <location>
        <begin position="57"/>
        <end position="75"/>
    </location>
</feature>
<dbReference type="PANTHER" id="PTHR11058">
    <property type="entry name" value="NADH-UBIQUINONE OXIDOREDUCTASE CHAIN 3"/>
    <property type="match status" value="1"/>
</dbReference>
<evidence type="ECO:0000256" key="6">
    <source>
        <dbReference type="ARBA" id="ARBA00022989"/>
    </source>
</evidence>
<dbReference type="Pfam" id="PF00507">
    <property type="entry name" value="Oxidored_q4"/>
    <property type="match status" value="1"/>
</dbReference>
<feature type="transmembrane region" description="Helical" evidence="9">
    <location>
        <begin position="6"/>
        <end position="26"/>
    </location>
</feature>
<keyword evidence="9" id="KW-0520">NAD</keyword>
<evidence type="ECO:0000256" key="1">
    <source>
        <dbReference type="ARBA" id="ARBA00004370"/>
    </source>
</evidence>
<keyword evidence="9" id="KW-0830">Ubiquinone</keyword>
<comment type="similarity">
    <text evidence="2 9">Belongs to the complex I subunit 3 family.</text>
</comment>
<evidence type="ECO:0000313" key="11">
    <source>
        <dbReference type="EMBL" id="AYB71607.1"/>
    </source>
</evidence>
<protein>
    <recommendedName>
        <fullName evidence="3 9">NADH-ubiquinone oxidoreductase chain 3</fullName>
        <ecNumber evidence="9">7.1.1.2</ecNumber>
    </recommendedName>
</protein>
<dbReference type="GeneID" id="38089259"/>
<keyword evidence="9" id="KW-0249">Electron transport</keyword>
<feature type="transmembrane region" description="Helical" evidence="9">
    <location>
        <begin position="87"/>
        <end position="105"/>
    </location>
</feature>
<reference evidence="11" key="2">
    <citation type="submission" date="2018-06" db="EMBL/GenBank/DDBJ databases">
        <title>Comparative mitochondrial genome analysis of talitrids Platorchestia sp. and Trinorchestia longiramus.</title>
        <authorList>
            <person name="Patra A.K."/>
            <person name="Kim M.-S."/>
            <person name="Yoo J.-Y."/>
            <person name="Yoon M.-G."/>
            <person name="Choi J.-H."/>
            <person name="Yang Y."/>
        </authorList>
    </citation>
    <scope>NUCLEOTIDE SEQUENCE</scope>
</reference>
<comment type="catalytic activity">
    <reaction evidence="8 9">
        <text>a ubiquinone + NADH + 5 H(+)(in) = a ubiquinol + NAD(+) + 4 H(+)(out)</text>
        <dbReference type="Rhea" id="RHEA:29091"/>
        <dbReference type="Rhea" id="RHEA-COMP:9565"/>
        <dbReference type="Rhea" id="RHEA-COMP:9566"/>
        <dbReference type="ChEBI" id="CHEBI:15378"/>
        <dbReference type="ChEBI" id="CHEBI:16389"/>
        <dbReference type="ChEBI" id="CHEBI:17976"/>
        <dbReference type="ChEBI" id="CHEBI:57540"/>
        <dbReference type="ChEBI" id="CHEBI:57945"/>
        <dbReference type="EC" id="7.1.1.2"/>
    </reaction>
</comment>
<dbReference type="InterPro" id="IPR000440">
    <property type="entry name" value="NADH_UbQ/plastoQ_OxRdtase_su3"/>
</dbReference>
<evidence type="ECO:0000256" key="2">
    <source>
        <dbReference type="ARBA" id="ARBA00008472"/>
    </source>
</evidence>
<dbReference type="PANTHER" id="PTHR11058:SF9">
    <property type="entry name" value="NADH-UBIQUINONE OXIDOREDUCTASE CHAIN 3"/>
    <property type="match status" value="1"/>
</dbReference>
<evidence type="ECO:0000313" key="10">
    <source>
        <dbReference type="EMBL" id="AAT69312.1"/>
    </source>
</evidence>
<evidence type="ECO:0000256" key="8">
    <source>
        <dbReference type="ARBA" id="ARBA00049551"/>
    </source>
</evidence>
<dbReference type="AlphaFoldDB" id="Q6DVI7"/>
<evidence type="ECO:0000256" key="5">
    <source>
        <dbReference type="ARBA" id="ARBA00022692"/>
    </source>
</evidence>
<dbReference type="GO" id="GO:0008137">
    <property type="term" value="F:NADH dehydrogenase (ubiquinone) activity"/>
    <property type="evidence" value="ECO:0007669"/>
    <property type="project" value="UniProtKB-UniRule"/>
</dbReference>
<dbReference type="RefSeq" id="YP_009515496.1">
    <property type="nucleotide sequence ID" value="NC_039402.1"/>
</dbReference>
<evidence type="ECO:0000256" key="7">
    <source>
        <dbReference type="ARBA" id="ARBA00023136"/>
    </source>
</evidence>
<comment type="subcellular location">
    <subcellularLocation>
        <location evidence="1">Membrane</location>
    </subcellularLocation>
    <subcellularLocation>
        <location evidence="9">Mitochondrion membrane</location>
        <topology evidence="9">Multi-pass membrane protein</topology>
    </subcellularLocation>
</comment>
<dbReference type="EMBL" id="AY639937">
    <property type="protein sequence ID" value="AAT69312.1"/>
    <property type="molecule type" value="Genomic_DNA"/>
</dbReference>
<keyword evidence="7 9" id="KW-0472">Membrane</keyword>
<evidence type="ECO:0000256" key="3">
    <source>
        <dbReference type="ARBA" id="ARBA00021007"/>
    </source>
</evidence>
<keyword evidence="4 9" id="KW-0813">Transport</keyword>
<dbReference type="EC" id="7.1.1.2" evidence="9"/>
<keyword evidence="6 9" id="KW-1133">Transmembrane helix</keyword>
<accession>Q6DVI7</accession>
<name>Q6DVI7_9CRUS</name>
<keyword evidence="9 10" id="KW-0496">Mitochondrion</keyword>
<dbReference type="CTD" id="4537"/>
<dbReference type="InterPro" id="IPR038430">
    <property type="entry name" value="NDAH_ubi_oxred_su3_sf"/>
</dbReference>
<dbReference type="EMBL" id="MH542432">
    <property type="protein sequence ID" value="AYB71607.1"/>
    <property type="molecule type" value="Genomic_DNA"/>
</dbReference>
<keyword evidence="9" id="KW-0679">Respiratory chain</keyword>
<keyword evidence="5 9" id="KW-0812">Transmembrane</keyword>